<organism evidence="3 4">
    <name type="scientific">Oryza meyeriana var. granulata</name>
    <dbReference type="NCBI Taxonomy" id="110450"/>
    <lineage>
        <taxon>Eukaryota</taxon>
        <taxon>Viridiplantae</taxon>
        <taxon>Streptophyta</taxon>
        <taxon>Embryophyta</taxon>
        <taxon>Tracheophyta</taxon>
        <taxon>Spermatophyta</taxon>
        <taxon>Magnoliopsida</taxon>
        <taxon>Liliopsida</taxon>
        <taxon>Poales</taxon>
        <taxon>Poaceae</taxon>
        <taxon>BOP clade</taxon>
        <taxon>Oryzoideae</taxon>
        <taxon>Oryzeae</taxon>
        <taxon>Oryzinae</taxon>
        <taxon>Oryza</taxon>
        <taxon>Oryza meyeriana</taxon>
    </lineage>
</organism>
<gene>
    <name evidence="3" type="ORF">E2562_004498</name>
</gene>
<evidence type="ECO:0000256" key="1">
    <source>
        <dbReference type="SAM" id="MobiDB-lite"/>
    </source>
</evidence>
<evidence type="ECO:0000313" key="3">
    <source>
        <dbReference type="EMBL" id="KAF0931358.1"/>
    </source>
</evidence>
<sequence length="150" mass="16489">MAGGAKSSSTRQDFPRQRITRELCRAVSPRKISRRSATAIQGKRIKSSIADLASLAPDLILLRARGASSKKKKQETRAAGVFLPQMLKVPGPLLILFQPLVLLLLQQVLHLVVRWLAQGGLLLLVQMALLLLRPAALNVYNVANYYSVPI</sequence>
<keyword evidence="2" id="KW-0812">Transmembrane</keyword>
<dbReference type="Proteomes" id="UP000479710">
    <property type="component" value="Unassembled WGS sequence"/>
</dbReference>
<dbReference type="EMBL" id="SPHZ02000001">
    <property type="protein sequence ID" value="KAF0931358.1"/>
    <property type="molecule type" value="Genomic_DNA"/>
</dbReference>
<comment type="caution">
    <text evidence="3">The sequence shown here is derived from an EMBL/GenBank/DDBJ whole genome shotgun (WGS) entry which is preliminary data.</text>
</comment>
<feature type="region of interest" description="Disordered" evidence="1">
    <location>
        <begin position="1"/>
        <end position="20"/>
    </location>
</feature>
<accession>A0A6G1F372</accession>
<name>A0A6G1F372_9ORYZ</name>
<keyword evidence="2" id="KW-1133">Transmembrane helix</keyword>
<feature type="transmembrane region" description="Helical" evidence="2">
    <location>
        <begin position="115"/>
        <end position="132"/>
    </location>
</feature>
<reference evidence="3 4" key="1">
    <citation type="submission" date="2019-11" db="EMBL/GenBank/DDBJ databases">
        <title>Whole genome sequence of Oryza granulata.</title>
        <authorList>
            <person name="Li W."/>
        </authorList>
    </citation>
    <scope>NUCLEOTIDE SEQUENCE [LARGE SCALE GENOMIC DNA]</scope>
    <source>
        <strain evidence="4">cv. Menghai</strain>
        <tissue evidence="3">Leaf</tissue>
    </source>
</reference>
<evidence type="ECO:0000256" key="2">
    <source>
        <dbReference type="SAM" id="Phobius"/>
    </source>
</evidence>
<protein>
    <submittedName>
        <fullName evidence="3">Uncharacterized protein</fullName>
    </submittedName>
</protein>
<proteinExistence type="predicted"/>
<keyword evidence="2" id="KW-0472">Membrane</keyword>
<dbReference type="AlphaFoldDB" id="A0A6G1F372"/>
<feature type="compositionally biased region" description="Polar residues" evidence="1">
    <location>
        <begin position="1"/>
        <end position="12"/>
    </location>
</feature>
<evidence type="ECO:0000313" key="4">
    <source>
        <dbReference type="Proteomes" id="UP000479710"/>
    </source>
</evidence>
<keyword evidence="4" id="KW-1185">Reference proteome</keyword>